<gene>
    <name evidence="1" type="ORF">BaRGS_00032979</name>
</gene>
<dbReference type="Proteomes" id="UP001519460">
    <property type="component" value="Unassembled WGS sequence"/>
</dbReference>
<dbReference type="AlphaFoldDB" id="A0ABD0JLT1"/>
<dbReference type="EMBL" id="JACVVK020000394">
    <property type="protein sequence ID" value="KAK7475758.1"/>
    <property type="molecule type" value="Genomic_DNA"/>
</dbReference>
<proteinExistence type="predicted"/>
<sequence>MSLHNLTKHAFQPFKHCENFCSTNNPGLSYALIEQAVFIVSSLNDLSLRNTTLGKFPAKAFIHHPLPQLRKAEFGMQPSLRRELVSVCTATSLIVLNLDKSKIAQVVTDFHHLACKPIVLARSGLFVFRKPAEHGRSMFPRLERFVSSLPTD</sequence>
<keyword evidence="2" id="KW-1185">Reference proteome</keyword>
<protein>
    <submittedName>
        <fullName evidence="1">Uncharacterized protein</fullName>
    </submittedName>
</protein>
<organism evidence="1 2">
    <name type="scientific">Batillaria attramentaria</name>
    <dbReference type="NCBI Taxonomy" id="370345"/>
    <lineage>
        <taxon>Eukaryota</taxon>
        <taxon>Metazoa</taxon>
        <taxon>Spiralia</taxon>
        <taxon>Lophotrochozoa</taxon>
        <taxon>Mollusca</taxon>
        <taxon>Gastropoda</taxon>
        <taxon>Caenogastropoda</taxon>
        <taxon>Sorbeoconcha</taxon>
        <taxon>Cerithioidea</taxon>
        <taxon>Batillariidae</taxon>
        <taxon>Batillaria</taxon>
    </lineage>
</organism>
<evidence type="ECO:0000313" key="2">
    <source>
        <dbReference type="Proteomes" id="UP001519460"/>
    </source>
</evidence>
<name>A0ABD0JLT1_9CAEN</name>
<comment type="caution">
    <text evidence="1">The sequence shown here is derived from an EMBL/GenBank/DDBJ whole genome shotgun (WGS) entry which is preliminary data.</text>
</comment>
<evidence type="ECO:0000313" key="1">
    <source>
        <dbReference type="EMBL" id="KAK7475758.1"/>
    </source>
</evidence>
<reference evidence="1 2" key="1">
    <citation type="journal article" date="2023" name="Sci. Data">
        <title>Genome assembly of the Korean intertidal mud-creeper Batillaria attramentaria.</title>
        <authorList>
            <person name="Patra A.K."/>
            <person name="Ho P.T."/>
            <person name="Jun S."/>
            <person name="Lee S.J."/>
            <person name="Kim Y."/>
            <person name="Won Y.J."/>
        </authorList>
    </citation>
    <scope>NUCLEOTIDE SEQUENCE [LARGE SCALE GENOMIC DNA]</scope>
    <source>
        <strain evidence="1">Wonlab-2016</strain>
    </source>
</reference>
<accession>A0ABD0JLT1</accession>